<feature type="repeat" description="PPR" evidence="2">
    <location>
        <begin position="299"/>
        <end position="333"/>
    </location>
</feature>
<accession>A0A2I0A3S4</accession>
<evidence type="ECO:0000313" key="4">
    <source>
        <dbReference type="Proteomes" id="UP000236161"/>
    </source>
</evidence>
<name>A0A2I0A3S4_9ASPA</name>
<keyword evidence="1" id="KW-0677">Repeat</keyword>
<feature type="repeat" description="PPR" evidence="2">
    <location>
        <begin position="264"/>
        <end position="298"/>
    </location>
</feature>
<dbReference type="EC" id="2.1.1.204" evidence="3"/>
<feature type="repeat" description="PPR" evidence="2">
    <location>
        <begin position="158"/>
        <end position="193"/>
    </location>
</feature>
<dbReference type="EMBL" id="KZ452028">
    <property type="protein sequence ID" value="PKA50189.1"/>
    <property type="molecule type" value="Genomic_DNA"/>
</dbReference>
<dbReference type="FunFam" id="1.25.40.10:FF:000558">
    <property type="entry name" value="Pentatricopeptide repeat-containing protein At5g39710"/>
    <property type="match status" value="1"/>
</dbReference>
<feature type="repeat" description="PPR" evidence="2">
    <location>
        <begin position="194"/>
        <end position="228"/>
    </location>
</feature>
<keyword evidence="4" id="KW-1185">Reference proteome</keyword>
<dbReference type="PANTHER" id="PTHR47933">
    <property type="entry name" value="PENTATRICOPEPTIDE REPEAT-CONTAINING PROTEIN 1, MITOCHONDRIAL"/>
    <property type="match status" value="1"/>
</dbReference>
<proteinExistence type="predicted"/>
<evidence type="ECO:0000256" key="1">
    <source>
        <dbReference type="ARBA" id="ARBA00022737"/>
    </source>
</evidence>
<feature type="repeat" description="PPR" evidence="2">
    <location>
        <begin position="123"/>
        <end position="157"/>
    </location>
</feature>
<dbReference type="AlphaFoldDB" id="A0A2I0A3S4"/>
<dbReference type="OrthoDB" id="185373at2759"/>
<dbReference type="Pfam" id="PF01535">
    <property type="entry name" value="PPR"/>
    <property type="match status" value="3"/>
</dbReference>
<dbReference type="NCBIfam" id="TIGR00756">
    <property type="entry name" value="PPR"/>
    <property type="match status" value="7"/>
</dbReference>
<feature type="repeat" description="PPR" evidence="2">
    <location>
        <begin position="411"/>
        <end position="445"/>
    </location>
</feature>
<dbReference type="GO" id="GO:0032259">
    <property type="term" value="P:methylation"/>
    <property type="evidence" value="ECO:0007669"/>
    <property type="project" value="UniProtKB-KW"/>
</dbReference>
<dbReference type="GO" id="GO:0003729">
    <property type="term" value="F:mRNA binding"/>
    <property type="evidence" value="ECO:0007669"/>
    <property type="project" value="TreeGrafter"/>
</dbReference>
<dbReference type="InterPro" id="IPR011990">
    <property type="entry name" value="TPR-like_helical_dom_sf"/>
</dbReference>
<reference evidence="3 4" key="1">
    <citation type="journal article" date="2017" name="Nature">
        <title>The Apostasia genome and the evolution of orchids.</title>
        <authorList>
            <person name="Zhang G.Q."/>
            <person name="Liu K.W."/>
            <person name="Li Z."/>
            <person name="Lohaus R."/>
            <person name="Hsiao Y.Y."/>
            <person name="Niu S.C."/>
            <person name="Wang J.Y."/>
            <person name="Lin Y.C."/>
            <person name="Xu Q."/>
            <person name="Chen L.J."/>
            <person name="Yoshida K."/>
            <person name="Fujiwara S."/>
            <person name="Wang Z.W."/>
            <person name="Zhang Y.Q."/>
            <person name="Mitsuda N."/>
            <person name="Wang M."/>
            <person name="Liu G.H."/>
            <person name="Pecoraro L."/>
            <person name="Huang H.X."/>
            <person name="Xiao X.J."/>
            <person name="Lin M."/>
            <person name="Wu X.Y."/>
            <person name="Wu W.L."/>
            <person name="Chen Y.Y."/>
            <person name="Chang S.B."/>
            <person name="Sakamoto S."/>
            <person name="Ohme-Takagi M."/>
            <person name="Yagi M."/>
            <person name="Zeng S.J."/>
            <person name="Shen C.Y."/>
            <person name="Yeh C.M."/>
            <person name="Luo Y.B."/>
            <person name="Tsai W.C."/>
            <person name="Van de Peer Y."/>
            <person name="Liu Z.J."/>
        </authorList>
    </citation>
    <scope>NUCLEOTIDE SEQUENCE [LARGE SCALE GENOMIC DNA]</scope>
    <source>
        <strain evidence="4">cv. Shenzhen</strain>
        <tissue evidence="3">Stem</tissue>
    </source>
</reference>
<evidence type="ECO:0000256" key="2">
    <source>
        <dbReference type="PROSITE-ProRule" id="PRU00708"/>
    </source>
</evidence>
<dbReference type="PANTHER" id="PTHR47933:SF25">
    <property type="entry name" value="OS01G0672166 PROTEIN"/>
    <property type="match status" value="1"/>
</dbReference>
<keyword evidence="3" id="KW-0489">Methyltransferase</keyword>
<dbReference type="InterPro" id="IPR002885">
    <property type="entry name" value="PPR_rpt"/>
</dbReference>
<dbReference type="Proteomes" id="UP000236161">
    <property type="component" value="Unassembled WGS sequence"/>
</dbReference>
<dbReference type="InterPro" id="IPR051240">
    <property type="entry name" value="Mito_RNA-Proc/Resp"/>
</dbReference>
<sequence length="479" mass="53629">MASSAAPAIRWSVPLTAPQVLQMIRSERDVQKALHIFDSASGEYASGYRHDHHTFAFMAARLASAGLPRPAESLLFRAFSELGEPPAEPSFLPVLRAYSRCHLPHDVLRLFRRMAYEFLLQPSHRSYNTVLASLVANNRPILAKNLFKEMKNAGVPFTVASFNILIKAICSSAASIDTALRVFRSMPDRGCLPDSCTYNTLIDGLCRRARVDDAQKLFDEMQQKGCLPTVVTFTSLMHGLSRFEQFEEALKLFNEMCKSGVKPNVITYSSLIDGFCRGGRALEAMGLLEKMGRQGCLPNVITYSSLINGLCSESRLKEALEVFDKMRLQGRKPDAVLYGKLIKALCESNRFQEAANYLDEMVFSGILPNRLTWLLHVRTHNTVIRGLCRKDEIIRAFHVYLATRNRGISIEPETYGLLVASYCKKRDADTAAIVINEMMIDGLFPDITAWSSVLEAYWGRRKVRQAVEIILDELISGGG</sequence>
<organism evidence="3 4">
    <name type="scientific">Apostasia shenzhenica</name>
    <dbReference type="NCBI Taxonomy" id="1088818"/>
    <lineage>
        <taxon>Eukaryota</taxon>
        <taxon>Viridiplantae</taxon>
        <taxon>Streptophyta</taxon>
        <taxon>Embryophyta</taxon>
        <taxon>Tracheophyta</taxon>
        <taxon>Spermatophyta</taxon>
        <taxon>Magnoliopsida</taxon>
        <taxon>Liliopsida</taxon>
        <taxon>Asparagales</taxon>
        <taxon>Orchidaceae</taxon>
        <taxon>Apostasioideae</taxon>
        <taxon>Apostasia</taxon>
    </lineage>
</organism>
<dbReference type="Pfam" id="PF12854">
    <property type="entry name" value="PPR_1"/>
    <property type="match status" value="2"/>
</dbReference>
<dbReference type="GO" id="GO:0008168">
    <property type="term" value="F:methyltransferase activity"/>
    <property type="evidence" value="ECO:0007669"/>
    <property type="project" value="UniProtKB-KW"/>
</dbReference>
<dbReference type="Gene3D" id="1.25.40.10">
    <property type="entry name" value="Tetratricopeptide repeat domain"/>
    <property type="match status" value="4"/>
</dbReference>
<feature type="repeat" description="PPR" evidence="2">
    <location>
        <begin position="334"/>
        <end position="368"/>
    </location>
</feature>
<feature type="repeat" description="PPR" evidence="2">
    <location>
        <begin position="229"/>
        <end position="263"/>
    </location>
</feature>
<protein>
    <submittedName>
        <fullName evidence="3">Pentatricopeptide repeat-containing protein</fullName>
        <ecNumber evidence="3">2.1.1.204</ecNumber>
    </submittedName>
</protein>
<gene>
    <name evidence="3" type="ORF">AXF42_Ash020134</name>
</gene>
<dbReference type="PROSITE" id="PS51375">
    <property type="entry name" value="PPR"/>
    <property type="match status" value="8"/>
</dbReference>
<keyword evidence="3" id="KW-0808">Transferase</keyword>
<dbReference type="Pfam" id="PF13041">
    <property type="entry name" value="PPR_2"/>
    <property type="match status" value="2"/>
</dbReference>
<evidence type="ECO:0000313" key="3">
    <source>
        <dbReference type="EMBL" id="PKA50189.1"/>
    </source>
</evidence>